<name>A0A0C9U8V3_SPHS4</name>
<keyword evidence="2" id="KW-1185">Reference proteome</keyword>
<dbReference type="HOGENOM" id="CLU_1836431_0_0_1"/>
<sequence length="151" mass="17342">MAMKPSVINVDTLATSTFDSARWIGTGQTYPENPSTEILAEKQRLLKIPSEYRSLLPNPSYSVKRFTEFKLPELDSKSLIIKSMEDVFYTQKPTRSINWLLTRSVPSEIVLSALSKAVGQAWFHGCHSFIDFRYKGEVKNVDEYLPFWIVM</sequence>
<organism evidence="1 2">
    <name type="scientific">Sphaerobolus stellatus (strain SS14)</name>
    <dbReference type="NCBI Taxonomy" id="990650"/>
    <lineage>
        <taxon>Eukaryota</taxon>
        <taxon>Fungi</taxon>
        <taxon>Dikarya</taxon>
        <taxon>Basidiomycota</taxon>
        <taxon>Agaricomycotina</taxon>
        <taxon>Agaricomycetes</taxon>
        <taxon>Phallomycetidae</taxon>
        <taxon>Geastrales</taxon>
        <taxon>Sphaerobolaceae</taxon>
        <taxon>Sphaerobolus</taxon>
    </lineage>
</organism>
<protein>
    <submittedName>
        <fullName evidence="1">Unplaced genomic scaffold SPHSTscaffold_178, whole genome shotgun sequence</fullName>
    </submittedName>
</protein>
<dbReference type="Proteomes" id="UP000054279">
    <property type="component" value="Unassembled WGS sequence"/>
</dbReference>
<accession>A0A0C9U8V3</accession>
<dbReference type="AlphaFoldDB" id="A0A0C9U8V3"/>
<reference evidence="1 2" key="1">
    <citation type="submission" date="2014-06" db="EMBL/GenBank/DDBJ databases">
        <title>Evolutionary Origins and Diversification of the Mycorrhizal Mutualists.</title>
        <authorList>
            <consortium name="DOE Joint Genome Institute"/>
            <consortium name="Mycorrhizal Genomics Consortium"/>
            <person name="Kohler A."/>
            <person name="Kuo A."/>
            <person name="Nagy L.G."/>
            <person name="Floudas D."/>
            <person name="Copeland A."/>
            <person name="Barry K.W."/>
            <person name="Cichocki N."/>
            <person name="Veneault-Fourrey C."/>
            <person name="LaButti K."/>
            <person name="Lindquist E.A."/>
            <person name="Lipzen A."/>
            <person name="Lundell T."/>
            <person name="Morin E."/>
            <person name="Murat C."/>
            <person name="Riley R."/>
            <person name="Ohm R."/>
            <person name="Sun H."/>
            <person name="Tunlid A."/>
            <person name="Henrissat B."/>
            <person name="Grigoriev I.V."/>
            <person name="Hibbett D.S."/>
            <person name="Martin F."/>
        </authorList>
    </citation>
    <scope>NUCLEOTIDE SEQUENCE [LARGE SCALE GENOMIC DNA]</scope>
    <source>
        <strain evidence="1 2">SS14</strain>
    </source>
</reference>
<proteinExistence type="predicted"/>
<evidence type="ECO:0000313" key="2">
    <source>
        <dbReference type="Proteomes" id="UP000054279"/>
    </source>
</evidence>
<dbReference type="OrthoDB" id="3047025at2759"/>
<gene>
    <name evidence="1" type="ORF">M422DRAFT_267588</name>
</gene>
<evidence type="ECO:0000313" key="1">
    <source>
        <dbReference type="EMBL" id="KIJ30874.1"/>
    </source>
</evidence>
<dbReference type="EMBL" id="KN837253">
    <property type="protein sequence ID" value="KIJ30874.1"/>
    <property type="molecule type" value="Genomic_DNA"/>
</dbReference>